<feature type="region of interest" description="Disordered" evidence="1">
    <location>
        <begin position="87"/>
        <end position="110"/>
    </location>
</feature>
<keyword evidence="5" id="KW-1185">Reference proteome</keyword>
<organism evidence="4 5">
    <name type="scientific">Dipteronia dyeriana</name>
    <dbReference type="NCBI Taxonomy" id="168575"/>
    <lineage>
        <taxon>Eukaryota</taxon>
        <taxon>Viridiplantae</taxon>
        <taxon>Streptophyta</taxon>
        <taxon>Embryophyta</taxon>
        <taxon>Tracheophyta</taxon>
        <taxon>Spermatophyta</taxon>
        <taxon>Magnoliopsida</taxon>
        <taxon>eudicotyledons</taxon>
        <taxon>Gunneridae</taxon>
        <taxon>Pentapetalae</taxon>
        <taxon>rosids</taxon>
        <taxon>malvids</taxon>
        <taxon>Sapindales</taxon>
        <taxon>Sapindaceae</taxon>
        <taxon>Hippocastanoideae</taxon>
        <taxon>Acereae</taxon>
        <taxon>Dipteronia</taxon>
    </lineage>
</organism>
<evidence type="ECO:0000256" key="2">
    <source>
        <dbReference type="SAM" id="Phobius"/>
    </source>
</evidence>
<evidence type="ECO:0000256" key="1">
    <source>
        <dbReference type="SAM" id="MobiDB-lite"/>
    </source>
</evidence>
<feature type="domain" description="Ycf2 N-terminal" evidence="3">
    <location>
        <begin position="15"/>
        <end position="101"/>
    </location>
</feature>
<dbReference type="Proteomes" id="UP001280121">
    <property type="component" value="Unassembled WGS sequence"/>
</dbReference>
<dbReference type="Pfam" id="PF05695">
    <property type="entry name" value="Ycf2"/>
    <property type="match status" value="1"/>
</dbReference>
<evidence type="ECO:0000313" key="4">
    <source>
        <dbReference type="EMBL" id="KAK2655092.1"/>
    </source>
</evidence>
<keyword evidence="2" id="KW-0812">Transmembrane</keyword>
<sequence length="285" mass="32690">MKTLYSLRRFYPVETFLQTERTEIESDRFPKCLSGYSSMSRLFTERERQMNKHPLPEEIEEFLGNPTRSIRSFFSDRWQCRVEEDFRATSSTTQERDSLKSQGRGWPRGPTLRLGISAGNAIHAILQVETAGDKPEEGEDDVKSSCPLCPGGLPPLAEQRKSTHGKQHTRLSIVARLSFGTGVLIANFAPIHLLIPITMPEERHMRAHQRRKPQQGTSQERELRQCGSTEGYFWKENMLLEWNGHSIVFWMECSFHQNGGIPIPIECSFQLNAHSIGILQTKQME</sequence>
<proteinExistence type="predicted"/>
<evidence type="ECO:0000259" key="3">
    <source>
        <dbReference type="Pfam" id="PF05695"/>
    </source>
</evidence>
<reference evidence="4" key="1">
    <citation type="journal article" date="2023" name="Plant J.">
        <title>Genome sequences and population genomics provide insights into the demographic history, inbreeding, and mutation load of two 'living fossil' tree species of Dipteronia.</title>
        <authorList>
            <person name="Feng Y."/>
            <person name="Comes H.P."/>
            <person name="Chen J."/>
            <person name="Zhu S."/>
            <person name="Lu R."/>
            <person name="Zhang X."/>
            <person name="Li P."/>
            <person name="Qiu J."/>
            <person name="Olsen K.M."/>
            <person name="Qiu Y."/>
        </authorList>
    </citation>
    <scope>NUCLEOTIDE SEQUENCE</scope>
    <source>
        <strain evidence="4">KIB01</strain>
    </source>
</reference>
<evidence type="ECO:0000313" key="5">
    <source>
        <dbReference type="Proteomes" id="UP001280121"/>
    </source>
</evidence>
<comment type="caution">
    <text evidence="4">The sequence shown here is derived from an EMBL/GenBank/DDBJ whole genome shotgun (WGS) entry which is preliminary data.</text>
</comment>
<dbReference type="AlphaFoldDB" id="A0AAE0CL15"/>
<dbReference type="EMBL" id="JANJYI010000003">
    <property type="protein sequence ID" value="KAK2655092.1"/>
    <property type="molecule type" value="Genomic_DNA"/>
</dbReference>
<protein>
    <recommendedName>
        <fullName evidence="3">Ycf2 N-terminal domain-containing protein</fullName>
    </recommendedName>
</protein>
<feature type="transmembrane region" description="Helical" evidence="2">
    <location>
        <begin position="173"/>
        <end position="195"/>
    </location>
</feature>
<dbReference type="InterPro" id="IPR056777">
    <property type="entry name" value="Ycf2_N"/>
</dbReference>
<gene>
    <name evidence="4" type="ORF">Ddye_008144</name>
</gene>
<accession>A0AAE0CL15</accession>
<name>A0AAE0CL15_9ROSI</name>
<keyword evidence="2" id="KW-1133">Transmembrane helix</keyword>
<keyword evidence="2" id="KW-0472">Membrane</keyword>